<feature type="region of interest" description="Disordered" evidence="5">
    <location>
        <begin position="95"/>
        <end position="141"/>
    </location>
</feature>
<dbReference type="Proteomes" id="UP000600918">
    <property type="component" value="Unassembled WGS sequence"/>
</dbReference>
<evidence type="ECO:0000313" key="6">
    <source>
        <dbReference type="EMBL" id="KAF7438813.1"/>
    </source>
</evidence>
<keyword evidence="2" id="KW-0808">Transferase</keyword>
<dbReference type="InterPro" id="IPR027417">
    <property type="entry name" value="P-loop_NTPase"/>
</dbReference>
<keyword evidence="4" id="KW-0067">ATP-binding</keyword>
<protein>
    <submittedName>
        <fullName evidence="6">Uncharacterized protein</fullName>
    </submittedName>
</protein>
<dbReference type="GO" id="GO:0052381">
    <property type="term" value="F:tRNA dimethylallyltransferase activity"/>
    <property type="evidence" value="ECO:0007669"/>
    <property type="project" value="TreeGrafter"/>
</dbReference>
<organism evidence="6 7">
    <name type="scientific">Vespula pensylvanica</name>
    <name type="common">Western yellow jacket</name>
    <name type="synonym">Wasp</name>
    <dbReference type="NCBI Taxonomy" id="30213"/>
    <lineage>
        <taxon>Eukaryota</taxon>
        <taxon>Metazoa</taxon>
        <taxon>Ecdysozoa</taxon>
        <taxon>Arthropoda</taxon>
        <taxon>Hexapoda</taxon>
        <taxon>Insecta</taxon>
        <taxon>Pterygota</taxon>
        <taxon>Neoptera</taxon>
        <taxon>Endopterygota</taxon>
        <taxon>Hymenoptera</taxon>
        <taxon>Apocrita</taxon>
        <taxon>Aculeata</taxon>
        <taxon>Vespoidea</taxon>
        <taxon>Vespidae</taxon>
        <taxon>Vespinae</taxon>
        <taxon>Vespula</taxon>
    </lineage>
</organism>
<reference evidence="6" key="1">
    <citation type="journal article" date="2020" name="G3 (Bethesda)">
        <title>High-Quality Assemblies for Three Invasive Social Wasps from the &lt;i&gt;Vespula&lt;/i&gt; Genus.</title>
        <authorList>
            <person name="Harrop T.W.R."/>
            <person name="Guhlin J."/>
            <person name="McLaughlin G.M."/>
            <person name="Permina E."/>
            <person name="Stockwell P."/>
            <person name="Gilligan J."/>
            <person name="Le Lec M.F."/>
            <person name="Gruber M.A.M."/>
            <person name="Quinn O."/>
            <person name="Lovegrove M."/>
            <person name="Duncan E.J."/>
            <person name="Remnant E.J."/>
            <person name="Van Eeckhoven J."/>
            <person name="Graham B."/>
            <person name="Knapp R.A."/>
            <person name="Langford K.W."/>
            <person name="Kronenberg Z."/>
            <person name="Press M.O."/>
            <person name="Eacker S.M."/>
            <person name="Wilson-Rankin E.E."/>
            <person name="Purcell J."/>
            <person name="Lester P.J."/>
            <person name="Dearden P.K."/>
        </authorList>
    </citation>
    <scope>NUCLEOTIDE SEQUENCE</scope>
    <source>
        <strain evidence="6">Volc-1</strain>
    </source>
</reference>
<dbReference type="PANTHER" id="PTHR11088">
    <property type="entry name" value="TRNA DIMETHYLALLYLTRANSFERASE"/>
    <property type="match status" value="1"/>
</dbReference>
<proteinExistence type="inferred from homology"/>
<evidence type="ECO:0000256" key="2">
    <source>
        <dbReference type="ARBA" id="ARBA00022679"/>
    </source>
</evidence>
<keyword evidence="7" id="KW-1185">Reference proteome</keyword>
<name>A0A834UH28_VESPE</name>
<evidence type="ECO:0000313" key="7">
    <source>
        <dbReference type="Proteomes" id="UP000600918"/>
    </source>
</evidence>
<dbReference type="PANTHER" id="PTHR11088:SF89">
    <property type="entry name" value="TRNA DIMETHYLALLYLTRANSFERASE"/>
    <property type="match status" value="1"/>
</dbReference>
<comment type="similarity">
    <text evidence="1">Belongs to the IPP transferase family.</text>
</comment>
<dbReference type="GO" id="GO:0005524">
    <property type="term" value="F:ATP binding"/>
    <property type="evidence" value="ECO:0007669"/>
    <property type="project" value="UniProtKB-KW"/>
</dbReference>
<dbReference type="GO" id="GO:0006400">
    <property type="term" value="P:tRNA modification"/>
    <property type="evidence" value="ECO:0007669"/>
    <property type="project" value="TreeGrafter"/>
</dbReference>
<dbReference type="InterPro" id="IPR039657">
    <property type="entry name" value="Dimethylallyltransferase"/>
</dbReference>
<dbReference type="Gene3D" id="3.40.50.300">
    <property type="entry name" value="P-loop containing nucleotide triphosphate hydrolases"/>
    <property type="match status" value="1"/>
</dbReference>
<evidence type="ECO:0000256" key="3">
    <source>
        <dbReference type="ARBA" id="ARBA00022741"/>
    </source>
</evidence>
<accession>A0A834UH28</accession>
<dbReference type="AlphaFoldDB" id="A0A834UH28"/>
<gene>
    <name evidence="6" type="ORF">H0235_001204</name>
</gene>
<feature type="compositionally biased region" description="Basic and acidic residues" evidence="5">
    <location>
        <begin position="110"/>
        <end position="128"/>
    </location>
</feature>
<dbReference type="Pfam" id="PF01715">
    <property type="entry name" value="IPPT"/>
    <property type="match status" value="1"/>
</dbReference>
<keyword evidence="3" id="KW-0547">Nucleotide-binding</keyword>
<comment type="caution">
    <text evidence="6">The sequence shown here is derived from an EMBL/GenBank/DDBJ whole genome shotgun (WGS) entry which is preliminary data.</text>
</comment>
<dbReference type="GO" id="GO:0005739">
    <property type="term" value="C:mitochondrion"/>
    <property type="evidence" value="ECO:0007669"/>
    <property type="project" value="TreeGrafter"/>
</dbReference>
<dbReference type="Gene3D" id="1.10.20.140">
    <property type="match status" value="1"/>
</dbReference>
<evidence type="ECO:0000256" key="5">
    <source>
        <dbReference type="SAM" id="MobiDB-lite"/>
    </source>
</evidence>
<dbReference type="EMBL" id="JACSDY010000001">
    <property type="protein sequence ID" value="KAF7438813.1"/>
    <property type="molecule type" value="Genomic_DNA"/>
</dbReference>
<evidence type="ECO:0000256" key="4">
    <source>
        <dbReference type="ARBA" id="ARBA00022840"/>
    </source>
</evidence>
<sequence length="216" mass="25415">MIEVHLILDPIDSVYKGLDIVTAKVTKEEKQMAVHHMLDIVDPLTYFSVTDFRDMVLPIMDDLILKKKMPIVVGGTNYYIESVLWKILISDPKKNSQDEEDQTRMVLSDNDNKDRGGNTQETLEKRETEDESSPSKKMKIDGWTREETNEVLHRRLAEIDPEMAQRLHPNNRRKVIRRMQKEKFRLGSKCTSLIKKHQYMSYIVFCKRRKGNQQHL</sequence>
<evidence type="ECO:0000256" key="1">
    <source>
        <dbReference type="ARBA" id="ARBA00005842"/>
    </source>
</evidence>